<dbReference type="EMBL" id="DXGC01000045">
    <property type="protein sequence ID" value="HIW90956.1"/>
    <property type="molecule type" value="Genomic_DNA"/>
</dbReference>
<reference evidence="2" key="2">
    <citation type="submission" date="2021-04" db="EMBL/GenBank/DDBJ databases">
        <authorList>
            <person name="Gilroy R."/>
        </authorList>
    </citation>
    <scope>NUCLEOTIDE SEQUENCE</scope>
    <source>
        <strain evidence="2">CHK32-1732</strain>
    </source>
</reference>
<evidence type="ECO:0000313" key="2">
    <source>
        <dbReference type="EMBL" id="HIW90956.1"/>
    </source>
</evidence>
<feature type="region of interest" description="Disordered" evidence="1">
    <location>
        <begin position="117"/>
        <end position="158"/>
    </location>
</feature>
<name>A0A9D1RQQ2_9CORY</name>
<accession>A0A9D1RQQ2</accession>
<evidence type="ECO:0000256" key="1">
    <source>
        <dbReference type="SAM" id="MobiDB-lite"/>
    </source>
</evidence>
<organism evidence="2 3">
    <name type="scientific">Candidatus Corynebacterium avicola</name>
    <dbReference type="NCBI Taxonomy" id="2838527"/>
    <lineage>
        <taxon>Bacteria</taxon>
        <taxon>Bacillati</taxon>
        <taxon>Actinomycetota</taxon>
        <taxon>Actinomycetes</taxon>
        <taxon>Mycobacteriales</taxon>
        <taxon>Corynebacteriaceae</taxon>
        <taxon>Corynebacterium</taxon>
    </lineage>
</organism>
<evidence type="ECO:0000313" key="3">
    <source>
        <dbReference type="Proteomes" id="UP000824190"/>
    </source>
</evidence>
<dbReference type="AlphaFoldDB" id="A0A9D1RQQ2"/>
<dbReference type="Proteomes" id="UP000824190">
    <property type="component" value="Unassembled WGS sequence"/>
</dbReference>
<proteinExistence type="predicted"/>
<reference evidence="2" key="1">
    <citation type="journal article" date="2021" name="PeerJ">
        <title>Extensive microbial diversity within the chicken gut microbiome revealed by metagenomics and culture.</title>
        <authorList>
            <person name="Gilroy R."/>
            <person name="Ravi A."/>
            <person name="Getino M."/>
            <person name="Pursley I."/>
            <person name="Horton D.L."/>
            <person name="Alikhan N.F."/>
            <person name="Baker D."/>
            <person name="Gharbi K."/>
            <person name="Hall N."/>
            <person name="Watson M."/>
            <person name="Adriaenssens E.M."/>
            <person name="Foster-Nyarko E."/>
            <person name="Jarju S."/>
            <person name="Secka A."/>
            <person name="Antonio M."/>
            <person name="Oren A."/>
            <person name="Chaudhuri R.R."/>
            <person name="La Ragione R."/>
            <person name="Hildebrand F."/>
            <person name="Pallen M.J."/>
        </authorList>
    </citation>
    <scope>NUCLEOTIDE SEQUENCE</scope>
    <source>
        <strain evidence="2">CHK32-1732</strain>
    </source>
</reference>
<gene>
    <name evidence="2" type="ORF">H9870_04755</name>
</gene>
<comment type="caution">
    <text evidence="2">The sequence shown here is derived from an EMBL/GenBank/DDBJ whole genome shotgun (WGS) entry which is preliminary data.</text>
</comment>
<protein>
    <submittedName>
        <fullName evidence="2">Uncharacterized protein</fullName>
    </submittedName>
</protein>
<sequence length="158" mass="17858">MSTSGTPGNFRDDPEYVRARREVIRANHPDRGGSDEQLITALRELDDQWERRLRVRRNVEGVKLPGFIPEDVARQATEFAERTSDEVLRRADDLRAKGSVIAHSPRTRRFVKAAEKAARNAERSVRSHLPRNFPGARRYGSTGTSDTTDTDGDDGKKQ</sequence>